<proteinExistence type="predicted"/>
<dbReference type="PIRSF" id="PIRSF037394">
    <property type="entry name" value="ABC_thiamine-permease_YkoE_prd"/>
    <property type="match status" value="1"/>
</dbReference>
<evidence type="ECO:0000313" key="2">
    <source>
        <dbReference type="EMBL" id="BDZ46456.1"/>
    </source>
</evidence>
<organism evidence="2 3">
    <name type="scientific">Naasia aerilata</name>
    <dbReference type="NCBI Taxonomy" id="1162966"/>
    <lineage>
        <taxon>Bacteria</taxon>
        <taxon>Bacillati</taxon>
        <taxon>Actinomycetota</taxon>
        <taxon>Actinomycetes</taxon>
        <taxon>Micrococcales</taxon>
        <taxon>Microbacteriaceae</taxon>
        <taxon>Naasia</taxon>
    </lineage>
</organism>
<evidence type="ECO:0000313" key="3">
    <source>
        <dbReference type="Proteomes" id="UP001321498"/>
    </source>
</evidence>
<dbReference type="EMBL" id="AP027731">
    <property type="protein sequence ID" value="BDZ46456.1"/>
    <property type="molecule type" value="Genomic_DNA"/>
</dbReference>
<keyword evidence="1" id="KW-0472">Membrane</keyword>
<evidence type="ECO:0000256" key="1">
    <source>
        <dbReference type="SAM" id="Phobius"/>
    </source>
</evidence>
<dbReference type="Pfam" id="PF09819">
    <property type="entry name" value="ABC_cobalt"/>
    <property type="match status" value="1"/>
</dbReference>
<sequence length="182" mass="18215">MAAVIGVAAGFVFLAWNFGYQLPGAFLEASLPGLQGLVNGVWLFAGVLGGIIIRKPGAAVFTEVVAAMVSALAGAQWGPLTIESGLVQGLGAELVLLAVLYARWNIGVAVAAGAAAGLFGAVNDLIFWYAGSAPAFAGIYVLTSLISGGAIAGALSWVLARAIARTGALSRFAAGREAQPAA</sequence>
<keyword evidence="1" id="KW-0812">Transmembrane</keyword>
<gene>
    <name evidence="2" type="ORF">GCM10025866_23650</name>
</gene>
<dbReference type="Proteomes" id="UP001321498">
    <property type="component" value="Chromosome"/>
</dbReference>
<feature type="transmembrane region" description="Helical" evidence="1">
    <location>
        <begin position="137"/>
        <end position="160"/>
    </location>
</feature>
<feature type="transmembrane region" description="Helical" evidence="1">
    <location>
        <begin position="33"/>
        <end position="53"/>
    </location>
</feature>
<protein>
    <submittedName>
        <fullName evidence="2">ABC transporter permease</fullName>
    </submittedName>
</protein>
<dbReference type="RefSeq" id="WP_350226650.1">
    <property type="nucleotide sequence ID" value="NZ_AP027731.1"/>
</dbReference>
<dbReference type="InterPro" id="IPR017195">
    <property type="entry name" value="ABC_thiamin-permease_prd"/>
</dbReference>
<feature type="transmembrane region" description="Helical" evidence="1">
    <location>
        <begin position="85"/>
        <end position="102"/>
    </location>
</feature>
<reference evidence="3" key="1">
    <citation type="journal article" date="2019" name="Int. J. Syst. Evol. Microbiol.">
        <title>The Global Catalogue of Microorganisms (GCM) 10K type strain sequencing project: providing services to taxonomists for standard genome sequencing and annotation.</title>
        <authorList>
            <consortium name="The Broad Institute Genomics Platform"/>
            <consortium name="The Broad Institute Genome Sequencing Center for Infectious Disease"/>
            <person name="Wu L."/>
            <person name="Ma J."/>
        </authorList>
    </citation>
    <scope>NUCLEOTIDE SEQUENCE [LARGE SCALE GENOMIC DNA]</scope>
    <source>
        <strain evidence="3">NBRC 108725</strain>
    </source>
</reference>
<feature type="transmembrane region" description="Helical" evidence="1">
    <location>
        <begin position="109"/>
        <end position="131"/>
    </location>
</feature>
<keyword evidence="1" id="KW-1133">Transmembrane helix</keyword>
<feature type="transmembrane region" description="Helical" evidence="1">
    <location>
        <begin position="60"/>
        <end position="79"/>
    </location>
</feature>
<keyword evidence="3" id="KW-1185">Reference proteome</keyword>
<accession>A0ABN6XS15</accession>
<name>A0ABN6XS15_9MICO</name>